<reference evidence="2" key="1">
    <citation type="journal article" date="2021" name="New Phytol.">
        <title>Evolutionary innovations through gain and loss of genes in the ectomycorrhizal Boletales.</title>
        <authorList>
            <person name="Wu G."/>
            <person name="Miyauchi S."/>
            <person name="Morin E."/>
            <person name="Kuo A."/>
            <person name="Drula E."/>
            <person name="Varga T."/>
            <person name="Kohler A."/>
            <person name="Feng B."/>
            <person name="Cao Y."/>
            <person name="Lipzen A."/>
            <person name="Daum C."/>
            <person name="Hundley H."/>
            <person name="Pangilinan J."/>
            <person name="Johnson J."/>
            <person name="Barry K."/>
            <person name="LaButti K."/>
            <person name="Ng V."/>
            <person name="Ahrendt S."/>
            <person name="Min B."/>
            <person name="Choi I.G."/>
            <person name="Park H."/>
            <person name="Plett J.M."/>
            <person name="Magnuson J."/>
            <person name="Spatafora J.W."/>
            <person name="Nagy L.G."/>
            <person name="Henrissat B."/>
            <person name="Grigoriev I.V."/>
            <person name="Yang Z.L."/>
            <person name="Xu J."/>
            <person name="Martin F.M."/>
        </authorList>
    </citation>
    <scope>NUCLEOTIDE SEQUENCE</scope>
    <source>
        <strain evidence="2">KKN 215</strain>
    </source>
</reference>
<feature type="region of interest" description="Disordered" evidence="1">
    <location>
        <begin position="65"/>
        <end position="152"/>
    </location>
</feature>
<feature type="compositionally biased region" description="Polar residues" evidence="1">
    <location>
        <begin position="65"/>
        <end position="77"/>
    </location>
</feature>
<evidence type="ECO:0000313" key="2">
    <source>
        <dbReference type="EMBL" id="KAH8086004.1"/>
    </source>
</evidence>
<feature type="compositionally biased region" description="Gly residues" evidence="1">
    <location>
        <begin position="124"/>
        <end position="133"/>
    </location>
</feature>
<organism evidence="2 3">
    <name type="scientific">Cristinia sonorae</name>
    <dbReference type="NCBI Taxonomy" id="1940300"/>
    <lineage>
        <taxon>Eukaryota</taxon>
        <taxon>Fungi</taxon>
        <taxon>Dikarya</taxon>
        <taxon>Basidiomycota</taxon>
        <taxon>Agaricomycotina</taxon>
        <taxon>Agaricomycetes</taxon>
        <taxon>Agaricomycetidae</taxon>
        <taxon>Agaricales</taxon>
        <taxon>Pleurotineae</taxon>
        <taxon>Stephanosporaceae</taxon>
        <taxon>Cristinia</taxon>
    </lineage>
</organism>
<name>A0A8K0UGH4_9AGAR</name>
<protein>
    <submittedName>
        <fullName evidence="2">Uncharacterized protein</fullName>
    </submittedName>
</protein>
<feature type="region of interest" description="Disordered" evidence="1">
    <location>
        <begin position="26"/>
        <end position="46"/>
    </location>
</feature>
<dbReference type="EMBL" id="JAEVFJ010000043">
    <property type="protein sequence ID" value="KAH8086004.1"/>
    <property type="molecule type" value="Genomic_DNA"/>
</dbReference>
<keyword evidence="3" id="KW-1185">Reference proteome</keyword>
<gene>
    <name evidence="2" type="ORF">BXZ70DRAFT_557239</name>
</gene>
<accession>A0A8K0UGH4</accession>
<feature type="compositionally biased region" description="Low complexity" evidence="1">
    <location>
        <begin position="189"/>
        <end position="200"/>
    </location>
</feature>
<comment type="caution">
    <text evidence="2">The sequence shown here is derived from an EMBL/GenBank/DDBJ whole genome shotgun (WGS) entry which is preliminary data.</text>
</comment>
<dbReference type="AlphaFoldDB" id="A0A8K0UGH4"/>
<evidence type="ECO:0000256" key="1">
    <source>
        <dbReference type="SAM" id="MobiDB-lite"/>
    </source>
</evidence>
<dbReference type="Proteomes" id="UP000813824">
    <property type="component" value="Unassembled WGS sequence"/>
</dbReference>
<sequence length="256" mass="27770">MITANPIYGTAYKAQSVQVKVEIMADQEEEEGPSSPSFARPSIPRPYARQTTVCPVLRVSLCPSSVRPTTQLPSARSPNRRPTDPSSLLTLVRAPLRPVCRVAQEEEEGGPGSGSSRRGRGRGGRGGLGVRGGGSRRRRGGGIRIEQEGGPYDQPTVLHASLCPSSVRKPLRSVLPPSLIRTPDRPVHSFSSVLSSTRSRCGGGLRPPPSPRRRGGEWRPQWGPASPPRRPRAAEGTRWWWMASSVLSSSRWCVCV</sequence>
<proteinExistence type="predicted"/>
<evidence type="ECO:0000313" key="3">
    <source>
        <dbReference type="Proteomes" id="UP000813824"/>
    </source>
</evidence>
<feature type="region of interest" description="Disordered" evidence="1">
    <location>
        <begin position="186"/>
        <end position="234"/>
    </location>
</feature>